<evidence type="ECO:0000313" key="2">
    <source>
        <dbReference type="EMBL" id="EMD31144.1"/>
    </source>
</evidence>
<dbReference type="AlphaFoldDB" id="M2P728"/>
<dbReference type="EMBL" id="KB445823">
    <property type="protein sequence ID" value="EMD31144.1"/>
    <property type="molecule type" value="Genomic_DNA"/>
</dbReference>
<keyword evidence="3" id="KW-1185">Reference proteome</keyword>
<dbReference type="Proteomes" id="UP000016930">
    <property type="component" value="Unassembled WGS sequence"/>
</dbReference>
<sequence>MKVARFSPPGKAQAQELLALVQDDPRGVDILFWLTNPSRRRSLVLRVLDEQSAAPVLVLHLLYMADRLTRDTDADLYHFVAFNLVSRKRWAWLAGLVRVQIELTGSTTVEMLNWMIVSFVRRKERMEPSEILQMFKYAELKPTSRTHKLLAELSKLPRATEAPTAGNVSSRDAMSLRDMSSLLLHRLPKPVLEVDKRQLKRHSETINTIQAHFKSIQHLVDLIKHHDSPERLDSDADAASTPHHFRLRMFRLNLCSLLDIVGDLETKRPTRTSKPHKNPALQERAAGAGSAQRDKYAAALAGDMRSTLKLLGDLAAFLAAHDAKYAPLEEDVRTFYRRLHSLQTKGRRRPSGVDVRESGRDGLK</sequence>
<accession>M2P728</accession>
<feature type="region of interest" description="Disordered" evidence="1">
    <location>
        <begin position="267"/>
        <end position="289"/>
    </location>
</feature>
<dbReference type="HOGENOM" id="CLU_760766_0_0_1"/>
<organism evidence="2 3">
    <name type="scientific">Ceriporiopsis subvermispora (strain B)</name>
    <name type="common">White-rot fungus</name>
    <name type="synonym">Gelatoporia subvermispora</name>
    <dbReference type="NCBI Taxonomy" id="914234"/>
    <lineage>
        <taxon>Eukaryota</taxon>
        <taxon>Fungi</taxon>
        <taxon>Dikarya</taxon>
        <taxon>Basidiomycota</taxon>
        <taxon>Agaricomycotina</taxon>
        <taxon>Agaricomycetes</taxon>
        <taxon>Polyporales</taxon>
        <taxon>Gelatoporiaceae</taxon>
        <taxon>Gelatoporia</taxon>
    </lineage>
</organism>
<reference evidence="2 3" key="1">
    <citation type="journal article" date="2012" name="Proc. Natl. Acad. Sci. U.S.A.">
        <title>Comparative genomics of Ceriporiopsis subvermispora and Phanerochaete chrysosporium provide insight into selective ligninolysis.</title>
        <authorList>
            <person name="Fernandez-Fueyo E."/>
            <person name="Ruiz-Duenas F.J."/>
            <person name="Ferreira P."/>
            <person name="Floudas D."/>
            <person name="Hibbett D.S."/>
            <person name="Canessa P."/>
            <person name="Larrondo L.F."/>
            <person name="James T.Y."/>
            <person name="Seelenfreund D."/>
            <person name="Lobos S."/>
            <person name="Polanco R."/>
            <person name="Tello M."/>
            <person name="Honda Y."/>
            <person name="Watanabe T."/>
            <person name="Watanabe T."/>
            <person name="Ryu J.S."/>
            <person name="Kubicek C.P."/>
            <person name="Schmoll M."/>
            <person name="Gaskell J."/>
            <person name="Hammel K.E."/>
            <person name="St John F.J."/>
            <person name="Vanden Wymelenberg A."/>
            <person name="Sabat G."/>
            <person name="Splinter BonDurant S."/>
            <person name="Syed K."/>
            <person name="Yadav J.S."/>
            <person name="Doddapaneni H."/>
            <person name="Subramanian V."/>
            <person name="Lavin J.L."/>
            <person name="Oguiza J.A."/>
            <person name="Perez G."/>
            <person name="Pisabarro A.G."/>
            <person name="Ramirez L."/>
            <person name="Santoyo F."/>
            <person name="Master E."/>
            <person name="Coutinho P.M."/>
            <person name="Henrissat B."/>
            <person name="Lombard V."/>
            <person name="Magnuson J.K."/>
            <person name="Kuees U."/>
            <person name="Hori C."/>
            <person name="Igarashi K."/>
            <person name="Samejima M."/>
            <person name="Held B.W."/>
            <person name="Barry K.W."/>
            <person name="LaButti K.M."/>
            <person name="Lapidus A."/>
            <person name="Lindquist E.A."/>
            <person name="Lucas S.M."/>
            <person name="Riley R."/>
            <person name="Salamov A.A."/>
            <person name="Hoffmeister D."/>
            <person name="Schwenk D."/>
            <person name="Hadar Y."/>
            <person name="Yarden O."/>
            <person name="de Vries R.P."/>
            <person name="Wiebenga A."/>
            <person name="Stenlid J."/>
            <person name="Eastwood D."/>
            <person name="Grigoriev I.V."/>
            <person name="Berka R.M."/>
            <person name="Blanchette R.A."/>
            <person name="Kersten P."/>
            <person name="Martinez A.T."/>
            <person name="Vicuna R."/>
            <person name="Cullen D."/>
        </authorList>
    </citation>
    <scope>NUCLEOTIDE SEQUENCE [LARGE SCALE GENOMIC DNA]</scope>
    <source>
        <strain evidence="2 3">B</strain>
    </source>
</reference>
<dbReference type="OrthoDB" id="10421722at2759"/>
<evidence type="ECO:0000256" key="1">
    <source>
        <dbReference type="SAM" id="MobiDB-lite"/>
    </source>
</evidence>
<evidence type="ECO:0000313" key="3">
    <source>
        <dbReference type="Proteomes" id="UP000016930"/>
    </source>
</evidence>
<proteinExistence type="predicted"/>
<gene>
    <name evidence="2" type="ORF">CERSUDRAFT_120107</name>
</gene>
<protein>
    <submittedName>
        <fullName evidence="2">Uncharacterized protein</fullName>
    </submittedName>
</protein>
<name>M2P728_CERS8</name>